<evidence type="ECO:0000256" key="1">
    <source>
        <dbReference type="SAM" id="Phobius"/>
    </source>
</evidence>
<protein>
    <recommendedName>
        <fullName evidence="5">PA2779 family protein</fullName>
    </recommendedName>
</protein>
<keyword evidence="1" id="KW-1133">Transmembrane helix</keyword>
<evidence type="ECO:0000313" key="3">
    <source>
        <dbReference type="EMBL" id="OGI40106.1"/>
    </source>
</evidence>
<name>A0A1F6T4W0_9PROT</name>
<reference evidence="3 4" key="1">
    <citation type="journal article" date="2016" name="Nat. Commun.">
        <title>Thousands of microbial genomes shed light on interconnected biogeochemical processes in an aquifer system.</title>
        <authorList>
            <person name="Anantharaman K."/>
            <person name="Brown C.T."/>
            <person name="Hug L.A."/>
            <person name="Sharon I."/>
            <person name="Castelle C.J."/>
            <person name="Probst A.J."/>
            <person name="Thomas B.C."/>
            <person name="Singh A."/>
            <person name="Wilkins M.J."/>
            <person name="Karaoz U."/>
            <person name="Brodie E.L."/>
            <person name="Williams K.H."/>
            <person name="Hubbard S.S."/>
            <person name="Banfield J.F."/>
        </authorList>
    </citation>
    <scope>NUCLEOTIDE SEQUENCE [LARGE SCALE GENOMIC DNA]</scope>
</reference>
<keyword evidence="2" id="KW-0732">Signal</keyword>
<proteinExistence type="predicted"/>
<dbReference type="NCBIfam" id="NF033919">
    <property type="entry name" value="PA2779_fam"/>
    <property type="match status" value="1"/>
</dbReference>
<keyword evidence="1" id="KW-0812">Transmembrane</keyword>
<dbReference type="InterPro" id="IPR046735">
    <property type="entry name" value="PA2779-like"/>
</dbReference>
<organism evidence="3 4">
    <name type="scientific">Candidatus Muproteobacteria bacterium RBG_16_62_13</name>
    <dbReference type="NCBI Taxonomy" id="1817756"/>
    <lineage>
        <taxon>Bacteria</taxon>
        <taxon>Pseudomonadati</taxon>
        <taxon>Pseudomonadota</taxon>
        <taxon>Candidatus Muproteobacteria</taxon>
    </lineage>
</organism>
<evidence type="ECO:0000313" key="4">
    <source>
        <dbReference type="Proteomes" id="UP000178379"/>
    </source>
</evidence>
<keyword evidence="1" id="KW-0472">Membrane</keyword>
<evidence type="ECO:0008006" key="5">
    <source>
        <dbReference type="Google" id="ProtNLM"/>
    </source>
</evidence>
<gene>
    <name evidence="3" type="ORF">A2140_08215</name>
</gene>
<accession>A0A1F6T4W0</accession>
<dbReference type="Pfam" id="PF20332">
    <property type="entry name" value="DUF6627"/>
    <property type="match status" value="1"/>
</dbReference>
<dbReference type="Proteomes" id="UP000178379">
    <property type="component" value="Unassembled WGS sequence"/>
</dbReference>
<comment type="caution">
    <text evidence="3">The sequence shown here is derived from an EMBL/GenBank/DDBJ whole genome shotgun (WGS) entry which is preliminary data.</text>
</comment>
<feature type="transmembrane region" description="Helical" evidence="1">
    <location>
        <begin position="101"/>
        <end position="119"/>
    </location>
</feature>
<sequence length="120" mass="12509">MSSMCQIFRGSARLVLGAVFGLVLAGTASAGMVSTEDAVHSQQVAKARDQIKTMAQRPELAKKLKAAGVAPEQVDARVNAMTDTEVLALADRLGDLPAGGALSNNDLILILLIVILILVL</sequence>
<feature type="signal peptide" evidence="2">
    <location>
        <begin position="1"/>
        <end position="30"/>
    </location>
</feature>
<feature type="chain" id="PRO_5009526562" description="PA2779 family protein" evidence="2">
    <location>
        <begin position="31"/>
        <end position="120"/>
    </location>
</feature>
<dbReference type="EMBL" id="MFSQ01000065">
    <property type="protein sequence ID" value="OGI40106.1"/>
    <property type="molecule type" value="Genomic_DNA"/>
</dbReference>
<dbReference type="AlphaFoldDB" id="A0A1F6T4W0"/>
<evidence type="ECO:0000256" key="2">
    <source>
        <dbReference type="SAM" id="SignalP"/>
    </source>
</evidence>